<dbReference type="RefSeq" id="WP_246948406.1">
    <property type="nucleotide sequence ID" value="NZ_JALKII010000002.1"/>
</dbReference>
<evidence type="ECO:0000313" key="6">
    <source>
        <dbReference type="Proteomes" id="UP001165524"/>
    </source>
</evidence>
<evidence type="ECO:0000259" key="4">
    <source>
        <dbReference type="PROSITE" id="PS01124"/>
    </source>
</evidence>
<dbReference type="InterPro" id="IPR018060">
    <property type="entry name" value="HTH_AraC"/>
</dbReference>
<dbReference type="PRINTS" id="PR00032">
    <property type="entry name" value="HTHARAC"/>
</dbReference>
<dbReference type="InterPro" id="IPR020449">
    <property type="entry name" value="Tscrpt_reg_AraC-type_HTH"/>
</dbReference>
<protein>
    <submittedName>
        <fullName evidence="5">AraC family transcriptional regulator</fullName>
    </submittedName>
</protein>
<evidence type="ECO:0000256" key="2">
    <source>
        <dbReference type="ARBA" id="ARBA00023125"/>
    </source>
</evidence>
<dbReference type="SMART" id="SM00342">
    <property type="entry name" value="HTH_ARAC"/>
    <property type="match status" value="1"/>
</dbReference>
<feature type="domain" description="HTH araC/xylS-type" evidence="4">
    <location>
        <begin position="239"/>
        <end position="325"/>
    </location>
</feature>
<keyword evidence="2" id="KW-0238">DNA-binding</keyword>
<dbReference type="InterPro" id="IPR009057">
    <property type="entry name" value="Homeodomain-like_sf"/>
</dbReference>
<evidence type="ECO:0000313" key="5">
    <source>
        <dbReference type="EMBL" id="MCK0536726.1"/>
    </source>
</evidence>
<accession>A0ABT0E4L1</accession>
<sequence length="333" mass="36464">MPQPPTVTPRFSQAILQAATRLGVSLPAALHEALAPELLPERMPLAAQDQLWAALSEASGDPLIGLRVGLEIQVGHLDSVGLLLMSCDTLGGALEALLEYFPIISEGSHFETEPLPDGLRLHYRPGFDTLVEIRAEAVLGCLVHLSRWMTGHQFAPTELGFRHAARADMTRYRALLDCPLEFGQASYYLVYRSADLDIPLIQANAAMREHLRGVADAMLANLHSDSASLAHKVGALVRAHPEWGKERVAEQLGLSGRHLNRRLAEEGSSFKLLRDATLLSMAEERLRGDQRIAEIAEALGFSDESAFAKAFKRWAGVTPARFRERGPAANDQT</sequence>
<dbReference type="PANTHER" id="PTHR47894:SF1">
    <property type="entry name" value="HTH-TYPE TRANSCRIPTIONAL REGULATOR VQSM"/>
    <property type="match status" value="1"/>
</dbReference>
<dbReference type="Pfam" id="PF12625">
    <property type="entry name" value="Arabinose_bd"/>
    <property type="match status" value="1"/>
</dbReference>
<dbReference type="EMBL" id="JALKII010000002">
    <property type="protein sequence ID" value="MCK0536726.1"/>
    <property type="molecule type" value="Genomic_DNA"/>
</dbReference>
<reference evidence="5" key="1">
    <citation type="submission" date="2022-04" db="EMBL/GenBank/DDBJ databases">
        <title>Alcanivorax sp. CY1518 draft genome sequence.</title>
        <authorList>
            <person name="Zhao G."/>
            <person name="An M."/>
        </authorList>
    </citation>
    <scope>NUCLEOTIDE SEQUENCE</scope>
    <source>
        <strain evidence="5">CY1518</strain>
    </source>
</reference>
<dbReference type="PROSITE" id="PS01124">
    <property type="entry name" value="HTH_ARAC_FAMILY_2"/>
    <property type="match status" value="1"/>
</dbReference>
<comment type="caution">
    <text evidence="5">The sequence shown here is derived from an EMBL/GenBank/DDBJ whole genome shotgun (WGS) entry which is preliminary data.</text>
</comment>
<dbReference type="Gene3D" id="1.10.10.60">
    <property type="entry name" value="Homeodomain-like"/>
    <property type="match status" value="1"/>
</dbReference>
<keyword evidence="3" id="KW-0804">Transcription</keyword>
<dbReference type="InterPro" id="IPR032687">
    <property type="entry name" value="AraC-type_N"/>
</dbReference>
<name>A0ABT0E4L1_9GAMM</name>
<dbReference type="Proteomes" id="UP001165524">
    <property type="component" value="Unassembled WGS sequence"/>
</dbReference>
<gene>
    <name evidence="5" type="ORF">MU846_03300</name>
</gene>
<organism evidence="5 6">
    <name type="scientific">Alcanivorax quisquiliarum</name>
    <dbReference type="NCBI Taxonomy" id="2933565"/>
    <lineage>
        <taxon>Bacteria</taxon>
        <taxon>Pseudomonadati</taxon>
        <taxon>Pseudomonadota</taxon>
        <taxon>Gammaproteobacteria</taxon>
        <taxon>Oceanospirillales</taxon>
        <taxon>Alcanivoracaceae</taxon>
        <taxon>Alcanivorax</taxon>
    </lineage>
</organism>
<evidence type="ECO:0000256" key="3">
    <source>
        <dbReference type="ARBA" id="ARBA00023163"/>
    </source>
</evidence>
<dbReference type="SUPFAM" id="SSF46689">
    <property type="entry name" value="Homeodomain-like"/>
    <property type="match status" value="1"/>
</dbReference>
<evidence type="ECO:0000256" key="1">
    <source>
        <dbReference type="ARBA" id="ARBA00023015"/>
    </source>
</evidence>
<dbReference type="Pfam" id="PF12833">
    <property type="entry name" value="HTH_18"/>
    <property type="match status" value="1"/>
</dbReference>
<dbReference type="PANTHER" id="PTHR47894">
    <property type="entry name" value="HTH-TYPE TRANSCRIPTIONAL REGULATOR GADX"/>
    <property type="match status" value="1"/>
</dbReference>
<keyword evidence="1" id="KW-0805">Transcription regulation</keyword>
<proteinExistence type="predicted"/>
<keyword evidence="6" id="KW-1185">Reference proteome</keyword>